<evidence type="ECO:0000313" key="1">
    <source>
        <dbReference type="EMBL" id="MPN14100.1"/>
    </source>
</evidence>
<comment type="caution">
    <text evidence="1">The sequence shown here is derived from an EMBL/GenBank/DDBJ whole genome shotgun (WGS) entry which is preliminary data.</text>
</comment>
<reference evidence="1" key="1">
    <citation type="submission" date="2019-08" db="EMBL/GenBank/DDBJ databases">
        <authorList>
            <person name="Kucharzyk K."/>
            <person name="Murdoch R.W."/>
            <person name="Higgins S."/>
            <person name="Loffler F."/>
        </authorList>
    </citation>
    <scope>NUCLEOTIDE SEQUENCE</scope>
</reference>
<name>A0A645FJF9_9ZZZZ</name>
<accession>A0A645FJF9</accession>
<protein>
    <submittedName>
        <fullName evidence="1">Uncharacterized protein</fullName>
    </submittedName>
</protein>
<dbReference type="EMBL" id="VSSQ01060692">
    <property type="protein sequence ID" value="MPN14100.1"/>
    <property type="molecule type" value="Genomic_DNA"/>
</dbReference>
<sequence>MRGLERVNSAKAFERGRLLVDRGVVFHGAAAKRIESVVDAVDLLLKLGIMPAHVGFAQLRQVQGRFAQQRVGDCGLRHGGFRDHVASSSRNAPFKR</sequence>
<gene>
    <name evidence="1" type="ORF">SDC9_161426</name>
</gene>
<organism evidence="1">
    <name type="scientific">bioreactor metagenome</name>
    <dbReference type="NCBI Taxonomy" id="1076179"/>
    <lineage>
        <taxon>unclassified sequences</taxon>
        <taxon>metagenomes</taxon>
        <taxon>ecological metagenomes</taxon>
    </lineage>
</organism>
<proteinExistence type="predicted"/>
<dbReference type="AlphaFoldDB" id="A0A645FJF9"/>